<sequence length="404" mass="46919">MLGLAEKETLLNIEEKIELSSYFQPIISLKENKIIGYELLLRGIINKEVISPENIYNVFESNNELIDFDFKVVKHHIKEISKIYNENYLYSVNISFPNKKLSTIDETMLKININEIVEKIKKYRMDTKNIIIEISENEVVSTGVQIAFVNQLKEKGFLVALDDVGKNNSNFSKLVDLKPDILKIDKSLIKDIEKSGYKSSIVKNIISIAEETGSIVITEGVEKIEELEKITWLGCDLVQGYFYSKAMEIKKIDIYNIINKIEWGKNKVIQYIDMRMKQIIDNEIICNDIILQAERTFVLFGNEFAAFSYNLFRKFSKIEAVYLLNEKGIQISDTFLNKEIKIKKNKIFHPARIGDNHNLKEYYYNLKYKEMYVSDVYISKATGNRCITISKKIINNILCVDIKI</sequence>
<reference evidence="2 3" key="1">
    <citation type="submission" date="2019-03" db="EMBL/GenBank/DDBJ databases">
        <title>Genomic Encyclopedia of Type Strains, Phase IV (KMG-IV): sequencing the most valuable type-strain genomes for metagenomic binning, comparative biology and taxonomic classification.</title>
        <authorList>
            <person name="Goeker M."/>
        </authorList>
    </citation>
    <scope>NUCLEOTIDE SEQUENCE [LARGE SCALE GENOMIC DNA]</scope>
    <source>
        <strain evidence="2 3">DSM 100055</strain>
    </source>
</reference>
<comment type="caution">
    <text evidence="2">The sequence shown here is derived from an EMBL/GenBank/DDBJ whole genome shotgun (WGS) entry which is preliminary data.</text>
</comment>
<evidence type="ECO:0000313" key="3">
    <source>
        <dbReference type="Proteomes" id="UP000294678"/>
    </source>
</evidence>
<dbReference type="Pfam" id="PF00563">
    <property type="entry name" value="EAL"/>
    <property type="match status" value="1"/>
</dbReference>
<dbReference type="RefSeq" id="WP_134112532.1">
    <property type="nucleotide sequence ID" value="NZ_SOBG01000002.1"/>
</dbReference>
<dbReference type="Proteomes" id="UP000294678">
    <property type="component" value="Unassembled WGS sequence"/>
</dbReference>
<dbReference type="GO" id="GO:0071111">
    <property type="term" value="F:cyclic-guanylate-specific phosphodiesterase activity"/>
    <property type="evidence" value="ECO:0007669"/>
    <property type="project" value="InterPro"/>
</dbReference>
<name>A0AA46E098_9FUSO</name>
<feature type="domain" description="EAL" evidence="1">
    <location>
        <begin position="2"/>
        <end position="260"/>
    </location>
</feature>
<keyword evidence="3" id="KW-1185">Reference proteome</keyword>
<dbReference type="InterPro" id="IPR029151">
    <property type="entry name" value="Sensor-like_sf"/>
</dbReference>
<dbReference type="AlphaFoldDB" id="A0AA46E098"/>
<dbReference type="EMBL" id="SOBG01000002">
    <property type="protein sequence ID" value="TDT71941.1"/>
    <property type="molecule type" value="Genomic_DNA"/>
</dbReference>
<dbReference type="Gene3D" id="3.20.20.450">
    <property type="entry name" value="EAL domain"/>
    <property type="match status" value="1"/>
</dbReference>
<dbReference type="SUPFAM" id="SSF103190">
    <property type="entry name" value="Sensory domain-like"/>
    <property type="match status" value="1"/>
</dbReference>
<protein>
    <submittedName>
        <fullName evidence="2">EAL domain-containing protein (Putative c-di-GMP-specific phosphodiesterase class I)</fullName>
    </submittedName>
</protein>
<evidence type="ECO:0000313" key="2">
    <source>
        <dbReference type="EMBL" id="TDT71941.1"/>
    </source>
</evidence>
<dbReference type="SUPFAM" id="SSF141868">
    <property type="entry name" value="EAL domain-like"/>
    <property type="match status" value="1"/>
</dbReference>
<dbReference type="CDD" id="cd01948">
    <property type="entry name" value="EAL"/>
    <property type="match status" value="1"/>
</dbReference>
<accession>A0AA46E098</accession>
<evidence type="ECO:0000259" key="1">
    <source>
        <dbReference type="PROSITE" id="PS50883"/>
    </source>
</evidence>
<dbReference type="InterPro" id="IPR050706">
    <property type="entry name" value="Cyclic-di-GMP_PDE-like"/>
</dbReference>
<dbReference type="PANTHER" id="PTHR33121:SF76">
    <property type="entry name" value="SIGNALING PROTEIN"/>
    <property type="match status" value="1"/>
</dbReference>
<dbReference type="SMART" id="SM00052">
    <property type="entry name" value="EAL"/>
    <property type="match status" value="1"/>
</dbReference>
<dbReference type="PROSITE" id="PS50883">
    <property type="entry name" value="EAL"/>
    <property type="match status" value="1"/>
</dbReference>
<organism evidence="2 3">
    <name type="scientific">Hypnocyclicus thermotrophus</name>
    <dbReference type="NCBI Taxonomy" id="1627895"/>
    <lineage>
        <taxon>Bacteria</taxon>
        <taxon>Fusobacteriati</taxon>
        <taxon>Fusobacteriota</taxon>
        <taxon>Fusobacteriia</taxon>
        <taxon>Fusobacteriales</taxon>
        <taxon>Fusobacteriaceae</taxon>
        <taxon>Hypnocyclicus</taxon>
    </lineage>
</organism>
<dbReference type="Gene3D" id="3.30.450.20">
    <property type="entry name" value="PAS domain"/>
    <property type="match status" value="1"/>
</dbReference>
<dbReference type="CDD" id="cd18773">
    <property type="entry name" value="PDC1_HK_sensor"/>
    <property type="match status" value="1"/>
</dbReference>
<dbReference type="PANTHER" id="PTHR33121">
    <property type="entry name" value="CYCLIC DI-GMP PHOSPHODIESTERASE PDEF"/>
    <property type="match status" value="1"/>
</dbReference>
<proteinExistence type="predicted"/>
<gene>
    <name evidence="2" type="ORF">EV215_0633</name>
</gene>
<dbReference type="InterPro" id="IPR035919">
    <property type="entry name" value="EAL_sf"/>
</dbReference>
<dbReference type="InterPro" id="IPR001633">
    <property type="entry name" value="EAL_dom"/>
</dbReference>